<dbReference type="SUPFAM" id="SSF52540">
    <property type="entry name" value="P-loop containing nucleoside triphosphate hydrolases"/>
    <property type="match status" value="1"/>
</dbReference>
<dbReference type="EMBL" id="JABEXW010001098">
    <property type="protein sequence ID" value="KAF4947587.1"/>
    <property type="molecule type" value="Genomic_DNA"/>
</dbReference>
<name>A0A8H4SXF8_9HYPO</name>
<reference evidence="2" key="2">
    <citation type="submission" date="2020-05" db="EMBL/GenBank/DDBJ databases">
        <authorList>
            <person name="Kim H.-S."/>
            <person name="Proctor R.H."/>
            <person name="Brown D.W."/>
        </authorList>
    </citation>
    <scope>NUCLEOTIDE SEQUENCE</scope>
    <source>
        <strain evidence="2">NRRL 20472</strain>
    </source>
</reference>
<organism evidence="2 3">
    <name type="scientific">Fusarium sarcochroum</name>
    <dbReference type="NCBI Taxonomy" id="1208366"/>
    <lineage>
        <taxon>Eukaryota</taxon>
        <taxon>Fungi</taxon>
        <taxon>Dikarya</taxon>
        <taxon>Ascomycota</taxon>
        <taxon>Pezizomycotina</taxon>
        <taxon>Sordariomycetes</taxon>
        <taxon>Hypocreomycetidae</taxon>
        <taxon>Hypocreales</taxon>
        <taxon>Nectriaceae</taxon>
        <taxon>Fusarium</taxon>
        <taxon>Fusarium lateritium species complex</taxon>
    </lineage>
</organism>
<protein>
    <recommendedName>
        <fullName evidence="1">Dynamin N-terminal domain-containing protein</fullName>
    </recommendedName>
</protein>
<dbReference type="PRINTS" id="PR00195">
    <property type="entry name" value="DYNAMIN"/>
</dbReference>
<proteinExistence type="predicted"/>
<dbReference type="Proteomes" id="UP000622797">
    <property type="component" value="Unassembled WGS sequence"/>
</dbReference>
<gene>
    <name evidence="2" type="ORF">FSARC_13932</name>
</gene>
<comment type="caution">
    <text evidence="2">The sequence shown here is derived from an EMBL/GenBank/DDBJ whole genome shotgun (WGS) entry which is preliminary data.</text>
</comment>
<evidence type="ECO:0000313" key="2">
    <source>
        <dbReference type="EMBL" id="KAF4947587.1"/>
    </source>
</evidence>
<dbReference type="Gene3D" id="3.40.50.300">
    <property type="entry name" value="P-loop containing nucleotide triphosphate hydrolases"/>
    <property type="match status" value="1"/>
</dbReference>
<dbReference type="InterPro" id="IPR022812">
    <property type="entry name" value="Dynamin"/>
</dbReference>
<sequence length="188" mass="20486">MSAASLNLVSASLLDQIDSLFACNVEHYIGLPHLVVVGQQSSGKNSVLEGLTSLPFPQDGGLCARFATQITFRRVDDIKTSALIIPERDISDEYQRRIRDWVSQDLVDREAASFTRTMAQVPVTGMMGAGAQQDSIVSAFSNDMLVPEILGPTQEHFSAIDLPETFKRTTQGLTTKEGISLVDNIVKS</sequence>
<accession>A0A8H4SXF8</accession>
<reference evidence="2" key="1">
    <citation type="journal article" date="2020" name="BMC Genomics">
        <title>Correction to: Identification and distribution of gene clusters required for synthesis of sphingolipid metabolism inhibitors in diverse species of the filamentous fungus Fusarium.</title>
        <authorList>
            <person name="Kim H.S."/>
            <person name="Lohmar J.M."/>
            <person name="Busman M."/>
            <person name="Brown D.W."/>
            <person name="Naumann T.A."/>
            <person name="Divon H.H."/>
            <person name="Lysoe E."/>
            <person name="Uhlig S."/>
            <person name="Proctor R.H."/>
        </authorList>
    </citation>
    <scope>NUCLEOTIDE SEQUENCE</scope>
    <source>
        <strain evidence="2">NRRL 20472</strain>
    </source>
</reference>
<evidence type="ECO:0000313" key="3">
    <source>
        <dbReference type="Proteomes" id="UP000622797"/>
    </source>
</evidence>
<keyword evidence="3" id="KW-1185">Reference proteome</keyword>
<dbReference type="InterPro" id="IPR027417">
    <property type="entry name" value="P-loop_NTPase"/>
</dbReference>
<evidence type="ECO:0000259" key="1">
    <source>
        <dbReference type="Pfam" id="PF00350"/>
    </source>
</evidence>
<dbReference type="AlphaFoldDB" id="A0A8H4SXF8"/>
<dbReference type="OrthoDB" id="415706at2759"/>
<dbReference type="InterPro" id="IPR045063">
    <property type="entry name" value="Dynamin_N"/>
</dbReference>
<dbReference type="Pfam" id="PF00350">
    <property type="entry name" value="Dynamin_N"/>
    <property type="match status" value="1"/>
</dbReference>
<feature type="domain" description="Dynamin N-terminal" evidence="1">
    <location>
        <begin position="34"/>
        <end position="163"/>
    </location>
</feature>